<sequence>MSVCYCSNFYSSIRCTNTVGKFGQRCKLCIVLKSGMSLTPGRLPEDSLWLLSQAQARDPLPENRAEGISDTFRRPSWPFPVLPFPYPTRKPNWGVWVWNNGTYTRM</sequence>
<dbReference type="Proteomes" id="UP000724584">
    <property type="component" value="Unassembled WGS sequence"/>
</dbReference>
<organism evidence="1 2">
    <name type="scientific">Chaetomium tenue</name>
    <dbReference type="NCBI Taxonomy" id="1854479"/>
    <lineage>
        <taxon>Eukaryota</taxon>
        <taxon>Fungi</taxon>
        <taxon>Dikarya</taxon>
        <taxon>Ascomycota</taxon>
        <taxon>Pezizomycotina</taxon>
        <taxon>Sordariomycetes</taxon>
        <taxon>Sordariomycetidae</taxon>
        <taxon>Sordariales</taxon>
        <taxon>Chaetomiaceae</taxon>
        <taxon>Chaetomium</taxon>
    </lineage>
</organism>
<proteinExistence type="predicted"/>
<protein>
    <submittedName>
        <fullName evidence="1">Uncharacterized protein</fullName>
    </submittedName>
</protein>
<evidence type="ECO:0000313" key="1">
    <source>
        <dbReference type="EMBL" id="KAH6628531.1"/>
    </source>
</evidence>
<comment type="caution">
    <text evidence="1">The sequence shown here is derived from an EMBL/GenBank/DDBJ whole genome shotgun (WGS) entry which is preliminary data.</text>
</comment>
<accession>A0ACB7P391</accession>
<name>A0ACB7P391_9PEZI</name>
<gene>
    <name evidence="1" type="ORF">F5144DRAFT_579294</name>
</gene>
<keyword evidence="2" id="KW-1185">Reference proteome</keyword>
<reference evidence="1 2" key="1">
    <citation type="journal article" date="2021" name="Nat. Commun.">
        <title>Genetic determinants of endophytism in the Arabidopsis root mycobiome.</title>
        <authorList>
            <person name="Mesny F."/>
            <person name="Miyauchi S."/>
            <person name="Thiergart T."/>
            <person name="Pickel B."/>
            <person name="Atanasova L."/>
            <person name="Karlsson M."/>
            <person name="Huettel B."/>
            <person name="Barry K.W."/>
            <person name="Haridas S."/>
            <person name="Chen C."/>
            <person name="Bauer D."/>
            <person name="Andreopoulos W."/>
            <person name="Pangilinan J."/>
            <person name="LaButti K."/>
            <person name="Riley R."/>
            <person name="Lipzen A."/>
            <person name="Clum A."/>
            <person name="Drula E."/>
            <person name="Henrissat B."/>
            <person name="Kohler A."/>
            <person name="Grigoriev I.V."/>
            <person name="Martin F.M."/>
            <person name="Hacquard S."/>
        </authorList>
    </citation>
    <scope>NUCLEOTIDE SEQUENCE [LARGE SCALE GENOMIC DNA]</scope>
    <source>
        <strain evidence="1 2">MPI-SDFR-AT-0079</strain>
    </source>
</reference>
<evidence type="ECO:0000313" key="2">
    <source>
        <dbReference type="Proteomes" id="UP000724584"/>
    </source>
</evidence>
<dbReference type="EMBL" id="JAGIZQ010000005">
    <property type="protein sequence ID" value="KAH6628531.1"/>
    <property type="molecule type" value="Genomic_DNA"/>
</dbReference>